<dbReference type="GO" id="GO:0009734">
    <property type="term" value="P:auxin-activated signaling pathway"/>
    <property type="evidence" value="ECO:0007669"/>
    <property type="project" value="UniProtKB-KW"/>
</dbReference>
<protein>
    <recommendedName>
        <fullName evidence="14">Amino acid transporter transmembrane domain-containing protein</fullName>
    </recommendedName>
</protein>
<comment type="similarity">
    <text evidence="3">Belongs to the amino acid/polyamine transporter 2 family. Amino acid/auxin permease (AAAP) (TC 2.A.18.1) subfamily.</text>
</comment>
<evidence type="ECO:0000256" key="1">
    <source>
        <dbReference type="ARBA" id="ARBA00004127"/>
    </source>
</evidence>
<evidence type="ECO:0000256" key="9">
    <source>
        <dbReference type="ARBA" id="ARBA00022989"/>
    </source>
</evidence>
<feature type="transmembrane region" description="Helical" evidence="13">
    <location>
        <begin position="180"/>
        <end position="204"/>
    </location>
</feature>
<gene>
    <name evidence="15" type="ORF">RJT34_00751</name>
</gene>
<feature type="transmembrane region" description="Helical" evidence="13">
    <location>
        <begin position="120"/>
        <end position="138"/>
    </location>
</feature>
<accession>A0AAN9KJL7</accession>
<evidence type="ECO:0000256" key="6">
    <source>
        <dbReference type="ARBA" id="ARBA00022692"/>
    </source>
</evidence>
<dbReference type="GO" id="GO:0006865">
    <property type="term" value="P:amino acid transport"/>
    <property type="evidence" value="ECO:0007669"/>
    <property type="project" value="UniProtKB-KW"/>
</dbReference>
<evidence type="ECO:0000256" key="2">
    <source>
        <dbReference type="ARBA" id="ARBA00004236"/>
    </source>
</evidence>
<keyword evidence="9 13" id="KW-1133">Transmembrane helix</keyword>
<evidence type="ECO:0000256" key="4">
    <source>
        <dbReference type="ARBA" id="ARBA00022448"/>
    </source>
</evidence>
<keyword evidence="7" id="KW-0769">Symport</keyword>
<evidence type="ECO:0000256" key="11">
    <source>
        <dbReference type="ARBA" id="ARBA00023294"/>
    </source>
</evidence>
<evidence type="ECO:0000313" key="15">
    <source>
        <dbReference type="EMBL" id="KAK7316929.1"/>
    </source>
</evidence>
<feature type="transmembrane region" description="Helical" evidence="13">
    <location>
        <begin position="91"/>
        <end position="108"/>
    </location>
</feature>
<keyword evidence="16" id="KW-1185">Reference proteome</keyword>
<feature type="transmembrane region" description="Helical" evidence="13">
    <location>
        <begin position="29"/>
        <end position="52"/>
    </location>
</feature>
<comment type="caution">
    <text evidence="15">The sequence shown here is derived from an EMBL/GenBank/DDBJ whole genome shotgun (WGS) entry which is preliminary data.</text>
</comment>
<evidence type="ECO:0000256" key="10">
    <source>
        <dbReference type="ARBA" id="ARBA00023136"/>
    </source>
</evidence>
<reference evidence="15 16" key="1">
    <citation type="submission" date="2024-01" db="EMBL/GenBank/DDBJ databases">
        <title>The genomes of 5 underutilized Papilionoideae crops provide insights into root nodulation and disease resistance.</title>
        <authorList>
            <person name="Yuan L."/>
        </authorList>
    </citation>
    <scope>NUCLEOTIDE SEQUENCE [LARGE SCALE GENOMIC DNA]</scope>
    <source>
        <strain evidence="15">LY-2023</strain>
        <tissue evidence="15">Leaf</tissue>
    </source>
</reference>
<keyword evidence="6 13" id="KW-0812">Transmembrane</keyword>
<keyword evidence="5" id="KW-1003">Cell membrane</keyword>
<evidence type="ECO:0000313" key="16">
    <source>
        <dbReference type="Proteomes" id="UP001359559"/>
    </source>
</evidence>
<evidence type="ECO:0000256" key="13">
    <source>
        <dbReference type="SAM" id="Phobius"/>
    </source>
</evidence>
<evidence type="ECO:0000256" key="3">
    <source>
        <dbReference type="ARBA" id="ARBA00005590"/>
    </source>
</evidence>
<dbReference type="GO" id="GO:0012505">
    <property type="term" value="C:endomembrane system"/>
    <property type="evidence" value="ECO:0007669"/>
    <property type="project" value="UniProtKB-SubCell"/>
</dbReference>
<dbReference type="AlphaFoldDB" id="A0AAN9KJL7"/>
<evidence type="ECO:0000259" key="14">
    <source>
        <dbReference type="Pfam" id="PF01490"/>
    </source>
</evidence>
<feature type="transmembrane region" description="Helical" evidence="13">
    <location>
        <begin position="58"/>
        <end position="79"/>
    </location>
</feature>
<comment type="function">
    <text evidence="12">Carrier protein involved in proton-driven auxin influx. Mediates the formation of auxin gradient from developing leaves (site of auxin biosynthesis) to tips by contributing to the loading of auxin in vascular tissues and facilitating acropetal (base to tip) auxin transport within inner tissues of the root apex, and basipetal (tip to base) auxin transport within outer tissues of the root apex. May be involved in lateral roots and nodules formation.</text>
</comment>
<feature type="domain" description="Amino acid transporter transmembrane" evidence="14">
    <location>
        <begin position="25"/>
        <end position="255"/>
    </location>
</feature>
<comment type="subcellular location">
    <subcellularLocation>
        <location evidence="2">Cell membrane</location>
    </subcellularLocation>
    <subcellularLocation>
        <location evidence="1">Endomembrane system</location>
        <topology evidence="1">Multi-pass membrane protein</topology>
    </subcellularLocation>
</comment>
<keyword evidence="4" id="KW-0813">Transport</keyword>
<sequence length="261" mass="28537">MEKENQLKNDVEKAQLYDDDGRVKRTGTVLTASSHIITAVVGSGVLSLAWAMAQLGWIFGPLVMIFFSLVTMYSSFLLADCYRSGDPISGMRNYTFMEAVHSILGGYYSLVCGICQYSNLYGTAIGYTIAAAISMMAIKRLDCLHTLGENASCQSSSNPYMITFGIIQIIFSQIPDFHKIWWLSILAAIMSFTYSLIGLALGIAKVAENGKVHGSLTGLSLRTVTKTEKIWGIFQGLGNIAFAYSYSQILIEIQEHSASGL</sequence>
<dbReference type="GO" id="GO:0005886">
    <property type="term" value="C:plasma membrane"/>
    <property type="evidence" value="ECO:0007669"/>
    <property type="project" value="UniProtKB-SubCell"/>
</dbReference>
<dbReference type="Proteomes" id="UP001359559">
    <property type="component" value="Unassembled WGS sequence"/>
</dbReference>
<evidence type="ECO:0000256" key="12">
    <source>
        <dbReference type="ARBA" id="ARBA00045588"/>
    </source>
</evidence>
<proteinExistence type="inferred from homology"/>
<dbReference type="GO" id="GO:0015293">
    <property type="term" value="F:symporter activity"/>
    <property type="evidence" value="ECO:0007669"/>
    <property type="project" value="UniProtKB-KW"/>
</dbReference>
<dbReference type="EMBL" id="JAYKXN010000001">
    <property type="protein sequence ID" value="KAK7316929.1"/>
    <property type="molecule type" value="Genomic_DNA"/>
</dbReference>
<keyword evidence="10 13" id="KW-0472">Membrane</keyword>
<name>A0AAN9KJL7_CLITE</name>
<dbReference type="InterPro" id="IPR013057">
    <property type="entry name" value="AA_transpt_TM"/>
</dbReference>
<keyword evidence="11" id="KW-0927">Auxin signaling pathway</keyword>
<keyword evidence="8" id="KW-0029">Amino-acid transport</keyword>
<organism evidence="15 16">
    <name type="scientific">Clitoria ternatea</name>
    <name type="common">Butterfly pea</name>
    <dbReference type="NCBI Taxonomy" id="43366"/>
    <lineage>
        <taxon>Eukaryota</taxon>
        <taxon>Viridiplantae</taxon>
        <taxon>Streptophyta</taxon>
        <taxon>Embryophyta</taxon>
        <taxon>Tracheophyta</taxon>
        <taxon>Spermatophyta</taxon>
        <taxon>Magnoliopsida</taxon>
        <taxon>eudicotyledons</taxon>
        <taxon>Gunneridae</taxon>
        <taxon>Pentapetalae</taxon>
        <taxon>rosids</taxon>
        <taxon>fabids</taxon>
        <taxon>Fabales</taxon>
        <taxon>Fabaceae</taxon>
        <taxon>Papilionoideae</taxon>
        <taxon>50 kb inversion clade</taxon>
        <taxon>NPAAA clade</taxon>
        <taxon>indigoferoid/millettioid clade</taxon>
        <taxon>Phaseoleae</taxon>
        <taxon>Clitoria</taxon>
    </lineage>
</organism>
<dbReference type="PANTHER" id="PTHR48017">
    <property type="entry name" value="OS05G0424000 PROTEIN-RELATED"/>
    <property type="match status" value="1"/>
</dbReference>
<evidence type="ECO:0000256" key="5">
    <source>
        <dbReference type="ARBA" id="ARBA00022475"/>
    </source>
</evidence>
<evidence type="ECO:0000256" key="7">
    <source>
        <dbReference type="ARBA" id="ARBA00022847"/>
    </source>
</evidence>
<evidence type="ECO:0000256" key="8">
    <source>
        <dbReference type="ARBA" id="ARBA00022970"/>
    </source>
</evidence>
<dbReference type="Pfam" id="PF01490">
    <property type="entry name" value="Aa_trans"/>
    <property type="match status" value="1"/>
</dbReference>